<comment type="caution">
    <text evidence="2">The sequence shown here is derived from an EMBL/GenBank/DDBJ whole genome shotgun (WGS) entry which is preliminary data.</text>
</comment>
<sequence length="186" mass="20472">MDHDNCSSEVYDLIDGNRAKLRDLLCQRVYDGGDEVAEKTKSLLRLHEEWFAERDQIRDAVSLDDTPFAVVPGDRDDEVVACSICVEAKPAAHIASAGCAYRYCRRCGRSYVAAALDGGGARAPAPCYAGWWSGSPRAPEGTRTRRWLSPAKPLSLAGRKEDPWRSRQRAQRGHAGAERSGAGRRP</sequence>
<name>A0A3L6PMS1_PANMI</name>
<dbReference type="STRING" id="4540.A0A3L6PMS1"/>
<dbReference type="SUPFAM" id="SSF57850">
    <property type="entry name" value="RING/U-box"/>
    <property type="match status" value="1"/>
</dbReference>
<dbReference type="Proteomes" id="UP000275267">
    <property type="component" value="Unassembled WGS sequence"/>
</dbReference>
<accession>A0A3L6PMS1</accession>
<dbReference type="InterPro" id="IPR013083">
    <property type="entry name" value="Znf_RING/FYVE/PHD"/>
</dbReference>
<evidence type="ECO:0000256" key="1">
    <source>
        <dbReference type="SAM" id="MobiDB-lite"/>
    </source>
</evidence>
<dbReference type="OrthoDB" id="10516456at2759"/>
<dbReference type="AlphaFoldDB" id="A0A3L6PMS1"/>
<organism evidence="2 3">
    <name type="scientific">Panicum miliaceum</name>
    <name type="common">Proso millet</name>
    <name type="synonym">Broomcorn millet</name>
    <dbReference type="NCBI Taxonomy" id="4540"/>
    <lineage>
        <taxon>Eukaryota</taxon>
        <taxon>Viridiplantae</taxon>
        <taxon>Streptophyta</taxon>
        <taxon>Embryophyta</taxon>
        <taxon>Tracheophyta</taxon>
        <taxon>Spermatophyta</taxon>
        <taxon>Magnoliopsida</taxon>
        <taxon>Liliopsida</taxon>
        <taxon>Poales</taxon>
        <taxon>Poaceae</taxon>
        <taxon>PACMAD clade</taxon>
        <taxon>Panicoideae</taxon>
        <taxon>Panicodae</taxon>
        <taxon>Paniceae</taxon>
        <taxon>Panicinae</taxon>
        <taxon>Panicum</taxon>
        <taxon>Panicum sect. Panicum</taxon>
    </lineage>
</organism>
<evidence type="ECO:0000313" key="2">
    <source>
        <dbReference type="EMBL" id="RLM60499.1"/>
    </source>
</evidence>
<dbReference type="Gene3D" id="3.30.40.10">
    <property type="entry name" value="Zinc/RING finger domain, C3HC4 (zinc finger)"/>
    <property type="match status" value="1"/>
</dbReference>
<proteinExistence type="predicted"/>
<protein>
    <submittedName>
        <fullName evidence="2">E3 ubiquitin-protein ligase ARI5</fullName>
    </submittedName>
</protein>
<dbReference type="EMBL" id="PQIB02000016">
    <property type="protein sequence ID" value="RLM60499.1"/>
    <property type="molecule type" value="Genomic_DNA"/>
</dbReference>
<evidence type="ECO:0000313" key="3">
    <source>
        <dbReference type="Proteomes" id="UP000275267"/>
    </source>
</evidence>
<keyword evidence="3" id="KW-1185">Reference proteome</keyword>
<feature type="region of interest" description="Disordered" evidence="1">
    <location>
        <begin position="137"/>
        <end position="186"/>
    </location>
</feature>
<gene>
    <name evidence="2" type="ORF">C2845_PM14G21210</name>
</gene>
<reference evidence="3" key="1">
    <citation type="journal article" date="2019" name="Nat. Commun.">
        <title>The genome of broomcorn millet.</title>
        <authorList>
            <person name="Zou C."/>
            <person name="Miki D."/>
            <person name="Li D."/>
            <person name="Tang Q."/>
            <person name="Xiao L."/>
            <person name="Rajput S."/>
            <person name="Deng P."/>
            <person name="Jia W."/>
            <person name="Huang R."/>
            <person name="Zhang M."/>
            <person name="Sun Y."/>
            <person name="Hu J."/>
            <person name="Fu X."/>
            <person name="Schnable P.S."/>
            <person name="Li F."/>
            <person name="Zhang H."/>
            <person name="Feng B."/>
            <person name="Zhu X."/>
            <person name="Liu R."/>
            <person name="Schnable J.C."/>
            <person name="Zhu J.-K."/>
            <person name="Zhang H."/>
        </authorList>
    </citation>
    <scope>NUCLEOTIDE SEQUENCE [LARGE SCALE GENOMIC DNA]</scope>
</reference>